<dbReference type="SUPFAM" id="SSF56672">
    <property type="entry name" value="DNA/RNA polymerases"/>
    <property type="match status" value="1"/>
</dbReference>
<dbReference type="EMBL" id="BFEA01000026">
    <property type="protein sequence ID" value="GBG62178.1"/>
    <property type="molecule type" value="Genomic_DNA"/>
</dbReference>
<organism evidence="4 5">
    <name type="scientific">Chara braunii</name>
    <name type="common">Braun's stonewort</name>
    <dbReference type="NCBI Taxonomy" id="69332"/>
    <lineage>
        <taxon>Eukaryota</taxon>
        <taxon>Viridiplantae</taxon>
        <taxon>Streptophyta</taxon>
        <taxon>Charophyceae</taxon>
        <taxon>Charales</taxon>
        <taxon>Characeae</taxon>
        <taxon>Chara</taxon>
    </lineage>
</organism>
<dbReference type="Gene3D" id="3.30.70.270">
    <property type="match status" value="2"/>
</dbReference>
<comment type="caution">
    <text evidence="4">The sequence shown here is derived from an EMBL/GenBank/DDBJ whole genome shotgun (WGS) entry which is preliminary data.</text>
</comment>
<dbReference type="InterPro" id="IPR043502">
    <property type="entry name" value="DNA/RNA_pol_sf"/>
</dbReference>
<dbReference type="InterPro" id="IPR050951">
    <property type="entry name" value="Retrovirus_Pol_polyprotein"/>
</dbReference>
<keyword evidence="1" id="KW-0511">Multifunctional enzyme</keyword>
<dbReference type="Proteomes" id="UP000265515">
    <property type="component" value="Unassembled WGS sequence"/>
</dbReference>
<dbReference type="FunFam" id="3.30.70.270:FF:000003">
    <property type="entry name" value="Transposon Ty3-G Gag-Pol polyprotein"/>
    <property type="match status" value="1"/>
</dbReference>
<dbReference type="InterPro" id="IPR043128">
    <property type="entry name" value="Rev_trsase/Diguanyl_cyclase"/>
</dbReference>
<gene>
    <name evidence="4" type="ORF">CBR_g29377</name>
</gene>
<proteinExistence type="predicted"/>
<keyword evidence="5" id="KW-1185">Reference proteome</keyword>
<dbReference type="AlphaFoldDB" id="A0A388JWM5"/>
<dbReference type="InterPro" id="IPR000477">
    <property type="entry name" value="RT_dom"/>
</dbReference>
<evidence type="ECO:0000259" key="3">
    <source>
        <dbReference type="PROSITE" id="PS50878"/>
    </source>
</evidence>
<evidence type="ECO:0000313" key="4">
    <source>
        <dbReference type="EMBL" id="GBG62178.1"/>
    </source>
</evidence>
<evidence type="ECO:0000313" key="5">
    <source>
        <dbReference type="Proteomes" id="UP000265515"/>
    </source>
</evidence>
<evidence type="ECO:0000256" key="1">
    <source>
        <dbReference type="ARBA" id="ARBA00023268"/>
    </source>
</evidence>
<name>A0A388JWM5_CHABU</name>
<protein>
    <recommendedName>
        <fullName evidence="3">Reverse transcriptase domain-containing protein</fullName>
    </recommendedName>
</protein>
<dbReference type="Pfam" id="PF17919">
    <property type="entry name" value="RT_RNaseH_2"/>
    <property type="match status" value="1"/>
</dbReference>
<dbReference type="CDD" id="cd01647">
    <property type="entry name" value="RT_LTR"/>
    <property type="match status" value="1"/>
</dbReference>
<dbReference type="PANTHER" id="PTHR37984:SF5">
    <property type="entry name" value="PROTEIN NYNRIN-LIKE"/>
    <property type="match status" value="1"/>
</dbReference>
<dbReference type="PANTHER" id="PTHR37984">
    <property type="entry name" value="PROTEIN CBG26694"/>
    <property type="match status" value="1"/>
</dbReference>
<feature type="domain" description="Reverse transcriptase" evidence="3">
    <location>
        <begin position="1"/>
        <end position="73"/>
    </location>
</feature>
<reference evidence="4 5" key="1">
    <citation type="journal article" date="2018" name="Cell">
        <title>The Chara Genome: Secondary Complexity and Implications for Plant Terrestrialization.</title>
        <authorList>
            <person name="Nishiyama T."/>
            <person name="Sakayama H."/>
            <person name="Vries J.D."/>
            <person name="Buschmann H."/>
            <person name="Saint-Marcoux D."/>
            <person name="Ullrich K.K."/>
            <person name="Haas F.B."/>
            <person name="Vanderstraeten L."/>
            <person name="Becker D."/>
            <person name="Lang D."/>
            <person name="Vosolsobe S."/>
            <person name="Rombauts S."/>
            <person name="Wilhelmsson P.K.I."/>
            <person name="Janitza P."/>
            <person name="Kern R."/>
            <person name="Heyl A."/>
            <person name="Rumpler F."/>
            <person name="Villalobos L.I.A.C."/>
            <person name="Clay J.M."/>
            <person name="Skokan R."/>
            <person name="Toyoda A."/>
            <person name="Suzuki Y."/>
            <person name="Kagoshima H."/>
            <person name="Schijlen E."/>
            <person name="Tajeshwar N."/>
            <person name="Catarino B."/>
            <person name="Hetherington A.J."/>
            <person name="Saltykova A."/>
            <person name="Bonnot C."/>
            <person name="Breuninger H."/>
            <person name="Symeonidi A."/>
            <person name="Radhakrishnan G.V."/>
            <person name="Van Nieuwerburgh F."/>
            <person name="Deforce D."/>
            <person name="Chang C."/>
            <person name="Karol K.G."/>
            <person name="Hedrich R."/>
            <person name="Ulvskov P."/>
            <person name="Glockner G."/>
            <person name="Delwiche C.F."/>
            <person name="Petrasek J."/>
            <person name="Van de Peer Y."/>
            <person name="Friml J."/>
            <person name="Beilby M."/>
            <person name="Dolan L."/>
            <person name="Kohara Y."/>
            <person name="Sugano S."/>
            <person name="Fujiyama A."/>
            <person name="Delaux P.-M."/>
            <person name="Quint M."/>
            <person name="TheiBen G."/>
            <person name="Hagemann M."/>
            <person name="Harholt J."/>
            <person name="Dunand C."/>
            <person name="Zachgo S."/>
            <person name="Langdale J."/>
            <person name="Maumus F."/>
            <person name="Straeten D.V.D."/>
            <person name="Gould S.B."/>
            <person name="Rensing S.A."/>
        </authorList>
    </citation>
    <scope>NUCLEOTIDE SEQUENCE [LARGE SCALE GENOMIC DNA]</scope>
    <source>
        <strain evidence="4 5">S276</strain>
    </source>
</reference>
<dbReference type="PROSITE" id="PS50878">
    <property type="entry name" value="RT_POL"/>
    <property type="match status" value="1"/>
</dbReference>
<dbReference type="Pfam" id="PF00078">
    <property type="entry name" value="RVT_1"/>
    <property type="match status" value="1"/>
</dbReference>
<evidence type="ECO:0000256" key="2">
    <source>
        <dbReference type="SAM" id="MobiDB-lite"/>
    </source>
</evidence>
<dbReference type="InterPro" id="IPR041577">
    <property type="entry name" value="RT_RNaseH_2"/>
</dbReference>
<dbReference type="FunFam" id="3.30.70.270:FF:000020">
    <property type="entry name" value="Transposon Tf2-6 polyprotein-like Protein"/>
    <property type="match status" value="1"/>
</dbReference>
<dbReference type="CDD" id="cd09274">
    <property type="entry name" value="RNase_HI_RT_Ty3"/>
    <property type="match status" value="1"/>
</dbReference>
<feature type="region of interest" description="Disordered" evidence="2">
    <location>
        <begin position="465"/>
        <end position="495"/>
    </location>
</feature>
<dbReference type="GO" id="GO:0003824">
    <property type="term" value="F:catalytic activity"/>
    <property type="evidence" value="ECO:0007669"/>
    <property type="project" value="UniProtKB-KW"/>
</dbReference>
<accession>A0A388JWM5</accession>
<dbReference type="OrthoDB" id="3863715at2759"/>
<sequence length="495" mass="57416">MTFQAAMTNKFRAMLDRFVLVYLDDILVYSRTLEEHLEHLRRVLETLLCTKYKANRDKCEFVRQELKYLGHFVTPQGSSPLSDKIQAIQDWSEQRNVTDVCSFLGLAGYYQRFIKGYSKIVAHLSKLQCEDRPSDFGTDVREPFLALKAALLSTEALRIYDPLLPTHVTTDPSGYGIGVVLEQHDGVDWHPFEYFSKKVSVVHSINDARKKELLTFVHALKRWWHFLLGRRQFRWVTDNNLLVFYKTRATVNTIARWMDFIDQFDFFPDHIPGRSNRFVDALSRRPDHYTAVYSTFEIKNDLRDGFIRGYQADPEFCDKYANCSSPNPAPSHYRIQELFLFITLRILGSLHIVPLGMRHLVRFMKEDDAMMQMPSGRLKHARRSVRNAWVSKKMKAAGSIRSAEDCWKKWCDLMSKMKDILHKCNASGKPSYWEMSVEDRKREGIPMPFEEPLWEEMEWAHRKPSAACDNTMASSNLQGAESGVSGKETPGGHDS</sequence>
<dbReference type="Gramene" id="GBG62178">
    <property type="protein sequence ID" value="GBG62178"/>
    <property type="gene ID" value="CBR_g29377"/>
</dbReference>